<evidence type="ECO:0000256" key="5">
    <source>
        <dbReference type="ARBA" id="ARBA00023180"/>
    </source>
</evidence>
<dbReference type="GO" id="GO:0052689">
    <property type="term" value="F:carboxylic ester hydrolase activity"/>
    <property type="evidence" value="ECO:0007669"/>
    <property type="project" value="UniProtKB-KW"/>
</dbReference>
<keyword evidence="5" id="KW-0325">Glycoprotein</keyword>
<reference evidence="8" key="1">
    <citation type="journal article" date="2013" name="BMC Genomics">
        <title>Unscrambling butterfly oogenesis.</title>
        <authorList>
            <person name="Carter J.M."/>
            <person name="Baker S.C."/>
            <person name="Pink R."/>
            <person name="Carter D.R."/>
            <person name="Collins A."/>
            <person name="Tomlin J."/>
            <person name="Gibbs M."/>
            <person name="Breuker C.J."/>
        </authorList>
    </citation>
    <scope>NUCLEOTIDE SEQUENCE</scope>
    <source>
        <tissue evidence="8">Ovary</tissue>
    </source>
</reference>
<sequence length="560" mass="62120">MALIKLLSFLITVAIVSSQGPTQGPIVRVATGILQGTWRVSTNGRSFASFLGVPYARPPIGKYRFKEPQALKSWPGVWDATRVLSPCLQYDPAQNEITGSEDCLFVNIHTPKPNAGALLPVVVFIHGGAFMYGAGGQYDGVHMMDRDVVFVTLNYRLGPLGFLSTGDDQIPGNVGLKDQSFALRWVRDNIVMFGGNPDSITLTGCSAGGASVHYHYLSPLSRDTFQRGIAFSGSAFSSWTHSIKPVEKAKALAVIVGCSTSSTREMAECLKNRPGEVIVNAQVQMFDWMVNWFTVFTPTTEAPGTKNPFLSQYPYIASKAGAMLSVPLITSVTSEEGLYPAAAYQADPKILPELESRWEHLASNIFEYNDTLPLTMRASVAEKIKQKYLNGRPVGQDTFAGLVRALGDRLFSANVGKLAQIHSQRSLEPTYVYRFSYRWQYSFSNVMAKNENDYGVSHADDVILILKYHPSDATRPEDIQMREALLDMIYSYASTGIPKIRNSPDWLKVKPGQPELDFLEIAGPKNMQMKSSADFGQKQFWDSLGFNENENYRIYTRDEL</sequence>
<dbReference type="InterPro" id="IPR019826">
    <property type="entry name" value="Carboxylesterase_B_AS"/>
</dbReference>
<dbReference type="PANTHER" id="PTHR43142:SF1">
    <property type="entry name" value="CARBOXYLIC ESTER HYDROLASE"/>
    <property type="match status" value="1"/>
</dbReference>
<dbReference type="Gene3D" id="3.40.50.1820">
    <property type="entry name" value="alpha/beta hydrolase"/>
    <property type="match status" value="1"/>
</dbReference>
<evidence type="ECO:0000256" key="1">
    <source>
        <dbReference type="ARBA" id="ARBA00005964"/>
    </source>
</evidence>
<dbReference type="InterPro" id="IPR002018">
    <property type="entry name" value="CarbesteraseB"/>
</dbReference>
<dbReference type="AlphaFoldDB" id="S4PYG7"/>
<keyword evidence="4" id="KW-1015">Disulfide bond</keyword>
<evidence type="ECO:0000256" key="6">
    <source>
        <dbReference type="RuleBase" id="RU361235"/>
    </source>
</evidence>
<feature type="domain" description="Carboxylesterase type B" evidence="7">
    <location>
        <begin position="24"/>
        <end position="541"/>
    </location>
</feature>
<dbReference type="Pfam" id="PF00135">
    <property type="entry name" value="COesterase"/>
    <property type="match status" value="1"/>
</dbReference>
<dbReference type="SUPFAM" id="SSF53474">
    <property type="entry name" value="alpha/beta-Hydrolases"/>
    <property type="match status" value="1"/>
</dbReference>
<feature type="chain" id="PRO_5005146432" description="Carboxylic ester hydrolase" evidence="6">
    <location>
        <begin position="19"/>
        <end position="560"/>
    </location>
</feature>
<organism evidence="8">
    <name type="scientific">Pararge aegeria</name>
    <name type="common">speckled wood butterfly</name>
    <dbReference type="NCBI Taxonomy" id="116150"/>
    <lineage>
        <taxon>Eukaryota</taxon>
        <taxon>Metazoa</taxon>
        <taxon>Ecdysozoa</taxon>
        <taxon>Arthropoda</taxon>
        <taxon>Hexapoda</taxon>
        <taxon>Insecta</taxon>
        <taxon>Pterygota</taxon>
        <taxon>Neoptera</taxon>
        <taxon>Endopterygota</taxon>
        <taxon>Lepidoptera</taxon>
        <taxon>Glossata</taxon>
        <taxon>Ditrysia</taxon>
        <taxon>Papilionoidea</taxon>
        <taxon>Nymphalidae</taxon>
        <taxon>Satyrinae</taxon>
        <taxon>Satyrini</taxon>
        <taxon>Parargina</taxon>
        <taxon>Pararge</taxon>
    </lineage>
</organism>
<evidence type="ECO:0000313" key="8">
    <source>
        <dbReference type="EMBL" id="JAA89242.1"/>
    </source>
</evidence>
<dbReference type="ESTHER" id="9neop-s4pyg7">
    <property type="family name" value="Carb_B_Arthropoda"/>
</dbReference>
<evidence type="ECO:0000256" key="2">
    <source>
        <dbReference type="ARBA" id="ARBA00022487"/>
    </source>
</evidence>
<evidence type="ECO:0000259" key="7">
    <source>
        <dbReference type="Pfam" id="PF00135"/>
    </source>
</evidence>
<dbReference type="InterPro" id="IPR029058">
    <property type="entry name" value="AB_hydrolase_fold"/>
</dbReference>
<dbReference type="PROSITE" id="PS00122">
    <property type="entry name" value="CARBOXYLESTERASE_B_1"/>
    <property type="match status" value="1"/>
</dbReference>
<feature type="signal peptide" evidence="6">
    <location>
        <begin position="1"/>
        <end position="18"/>
    </location>
</feature>
<reference evidence="8" key="2">
    <citation type="submission" date="2013-05" db="EMBL/GenBank/DDBJ databases">
        <authorList>
            <person name="Carter J.-M."/>
            <person name="Baker S.C."/>
            <person name="Pink R."/>
            <person name="Carter D.R.F."/>
            <person name="Collins A."/>
            <person name="Tomlin J."/>
            <person name="Gibbs M."/>
            <person name="Breuker C.J."/>
        </authorList>
    </citation>
    <scope>NUCLEOTIDE SEQUENCE</scope>
    <source>
        <tissue evidence="8">Ovary</tissue>
    </source>
</reference>
<dbReference type="EMBL" id="GAIX01003318">
    <property type="protein sequence ID" value="JAA89242.1"/>
    <property type="molecule type" value="Transcribed_RNA"/>
</dbReference>
<keyword evidence="3 6" id="KW-0378">Hydrolase</keyword>
<evidence type="ECO:0000256" key="3">
    <source>
        <dbReference type="ARBA" id="ARBA00022801"/>
    </source>
</evidence>
<comment type="similarity">
    <text evidence="1 6">Belongs to the type-B carboxylesterase/lipase family.</text>
</comment>
<name>S4PYG7_9NEOP</name>
<proteinExistence type="inferred from homology"/>
<keyword evidence="6" id="KW-0732">Signal</keyword>
<accession>S4PYG7</accession>
<dbReference type="PANTHER" id="PTHR43142">
    <property type="entry name" value="CARBOXYLIC ESTER HYDROLASE"/>
    <property type="match status" value="1"/>
</dbReference>
<protein>
    <recommendedName>
        <fullName evidence="6">Carboxylic ester hydrolase</fullName>
        <ecNumber evidence="6">3.1.1.-</ecNumber>
    </recommendedName>
</protein>
<evidence type="ECO:0000256" key="4">
    <source>
        <dbReference type="ARBA" id="ARBA00023157"/>
    </source>
</evidence>
<keyword evidence="2" id="KW-0719">Serine esterase</keyword>
<dbReference type="EC" id="3.1.1.-" evidence="6"/>